<proteinExistence type="predicted"/>
<sequence>MRNRMVLLIMILFTININQVKSQDFEIPKDYILVAKEDYAKYEKDIIACANWMENSPLDKYEAKRIDVNTFFMKWLTGSPSVSISLNTDLIVKYTEKNPDLLMIFIAGWTRFSLENNYSKDQQKGYFEGYKSIINVYKKGLGIKRDKNIEQLIKIYDKGELKNWIKENLIL</sequence>
<organism evidence="1 2">
    <name type="scientific">Plebeiibacterium sediminum</name>
    <dbReference type="NCBI Taxonomy" id="2992112"/>
    <lineage>
        <taxon>Bacteria</taxon>
        <taxon>Pseudomonadati</taxon>
        <taxon>Bacteroidota</taxon>
        <taxon>Bacteroidia</taxon>
        <taxon>Marinilabiliales</taxon>
        <taxon>Marinilabiliaceae</taxon>
        <taxon>Plebeiibacterium</taxon>
    </lineage>
</organism>
<name>A0AAE3SHL6_9BACT</name>
<reference evidence="1" key="1">
    <citation type="submission" date="2022-10" db="EMBL/GenBank/DDBJ databases">
        <authorList>
            <person name="Yu W.X."/>
        </authorList>
    </citation>
    <scope>NUCLEOTIDE SEQUENCE</scope>
    <source>
        <strain evidence="1">AAT</strain>
    </source>
</reference>
<keyword evidence="2" id="KW-1185">Reference proteome</keyword>
<dbReference type="EMBL" id="JAPDPJ010000153">
    <property type="protein sequence ID" value="MCW3789660.1"/>
    <property type="molecule type" value="Genomic_DNA"/>
</dbReference>
<comment type="caution">
    <text evidence="1">The sequence shown here is derived from an EMBL/GenBank/DDBJ whole genome shotgun (WGS) entry which is preliminary data.</text>
</comment>
<evidence type="ECO:0000313" key="2">
    <source>
        <dbReference type="Proteomes" id="UP001209229"/>
    </source>
</evidence>
<dbReference type="RefSeq" id="WP_301193206.1">
    <property type="nucleotide sequence ID" value="NZ_JAPDPJ010000153.1"/>
</dbReference>
<gene>
    <name evidence="1" type="ORF">OM075_24585</name>
</gene>
<evidence type="ECO:0000313" key="1">
    <source>
        <dbReference type="EMBL" id="MCW3789660.1"/>
    </source>
</evidence>
<dbReference type="AlphaFoldDB" id="A0AAE3SHL6"/>
<accession>A0AAE3SHL6</accession>
<protein>
    <submittedName>
        <fullName evidence="1">Uncharacterized protein</fullName>
    </submittedName>
</protein>
<dbReference type="Proteomes" id="UP001209229">
    <property type="component" value="Unassembled WGS sequence"/>
</dbReference>